<keyword evidence="3" id="KW-1185">Reference proteome</keyword>
<accession>A0AAN9PDE9</accession>
<proteinExistence type="predicted"/>
<protein>
    <submittedName>
        <fullName evidence="2">Uncharacterized protein</fullName>
    </submittedName>
</protein>
<organism evidence="2 3">
    <name type="scientific">Clitoria ternatea</name>
    <name type="common">Butterfly pea</name>
    <dbReference type="NCBI Taxonomy" id="43366"/>
    <lineage>
        <taxon>Eukaryota</taxon>
        <taxon>Viridiplantae</taxon>
        <taxon>Streptophyta</taxon>
        <taxon>Embryophyta</taxon>
        <taxon>Tracheophyta</taxon>
        <taxon>Spermatophyta</taxon>
        <taxon>Magnoliopsida</taxon>
        <taxon>eudicotyledons</taxon>
        <taxon>Gunneridae</taxon>
        <taxon>Pentapetalae</taxon>
        <taxon>rosids</taxon>
        <taxon>fabids</taxon>
        <taxon>Fabales</taxon>
        <taxon>Fabaceae</taxon>
        <taxon>Papilionoideae</taxon>
        <taxon>50 kb inversion clade</taxon>
        <taxon>NPAAA clade</taxon>
        <taxon>indigoferoid/millettioid clade</taxon>
        <taxon>Phaseoleae</taxon>
        <taxon>Clitoria</taxon>
    </lineage>
</organism>
<evidence type="ECO:0000256" key="1">
    <source>
        <dbReference type="SAM" id="MobiDB-lite"/>
    </source>
</evidence>
<reference evidence="2 3" key="1">
    <citation type="submission" date="2024-01" db="EMBL/GenBank/DDBJ databases">
        <title>The genomes of 5 underutilized Papilionoideae crops provide insights into root nodulation and disease resistance.</title>
        <authorList>
            <person name="Yuan L."/>
        </authorList>
    </citation>
    <scope>NUCLEOTIDE SEQUENCE [LARGE SCALE GENOMIC DNA]</scope>
    <source>
        <strain evidence="2">LY-2023</strain>
        <tissue evidence="2">Leaf</tissue>
    </source>
</reference>
<dbReference type="AlphaFoldDB" id="A0AAN9PDE9"/>
<feature type="compositionally biased region" description="Basic and acidic residues" evidence="1">
    <location>
        <begin position="10"/>
        <end position="21"/>
    </location>
</feature>
<name>A0AAN9PDE9_CLITE</name>
<evidence type="ECO:0000313" key="2">
    <source>
        <dbReference type="EMBL" id="KAK7293312.1"/>
    </source>
</evidence>
<dbReference type="EMBL" id="JAYKXN010000004">
    <property type="protein sequence ID" value="KAK7293312.1"/>
    <property type="molecule type" value="Genomic_DNA"/>
</dbReference>
<dbReference type="Proteomes" id="UP001359559">
    <property type="component" value="Unassembled WGS sequence"/>
</dbReference>
<gene>
    <name evidence="2" type="ORF">RJT34_16175</name>
</gene>
<sequence length="86" mass="9427">MELELGLEMSRGDRCHTERASGRGTGKESALNSLFKSDPLDSEVIIRSQTEGCGWLEYCSVNDFRVEVIGESTPSGAANGYAFMFE</sequence>
<feature type="region of interest" description="Disordered" evidence="1">
    <location>
        <begin position="1"/>
        <end position="30"/>
    </location>
</feature>
<comment type="caution">
    <text evidence="2">The sequence shown here is derived from an EMBL/GenBank/DDBJ whole genome shotgun (WGS) entry which is preliminary data.</text>
</comment>
<evidence type="ECO:0000313" key="3">
    <source>
        <dbReference type="Proteomes" id="UP001359559"/>
    </source>
</evidence>